<dbReference type="InterPro" id="IPR027417">
    <property type="entry name" value="P-loop_NTPase"/>
</dbReference>
<protein>
    <recommendedName>
        <fullName evidence="11">VWFA domain-containing protein</fullName>
    </recommendedName>
</protein>
<feature type="region of interest" description="Disordered" evidence="4">
    <location>
        <begin position="494"/>
        <end position="515"/>
    </location>
</feature>
<dbReference type="EMBL" id="CAJOBJ010001866">
    <property type="protein sequence ID" value="CAF3900304.1"/>
    <property type="molecule type" value="Genomic_DNA"/>
</dbReference>
<feature type="compositionally biased region" description="Low complexity" evidence="4">
    <location>
        <begin position="118"/>
        <end position="140"/>
    </location>
</feature>
<accession>A0A815WG96</accession>
<dbReference type="GO" id="GO:0005525">
    <property type="term" value="F:GTP binding"/>
    <property type="evidence" value="ECO:0007669"/>
    <property type="project" value="UniProtKB-KW"/>
</dbReference>
<dbReference type="PROSITE" id="PS51715">
    <property type="entry name" value="G_GB1_RHD3"/>
    <property type="match status" value="1"/>
</dbReference>
<dbReference type="SMART" id="SM00327">
    <property type="entry name" value="VWA"/>
    <property type="match status" value="1"/>
</dbReference>
<evidence type="ECO:0000313" key="9">
    <source>
        <dbReference type="EMBL" id="CAF3900304.1"/>
    </source>
</evidence>
<dbReference type="InterPro" id="IPR036465">
    <property type="entry name" value="vWFA_dom_sf"/>
</dbReference>
<dbReference type="PANTHER" id="PTHR22796">
    <property type="entry name" value="URG4-RELATED"/>
    <property type="match status" value="1"/>
</dbReference>
<feature type="compositionally biased region" description="Low complexity" evidence="4">
    <location>
        <begin position="1312"/>
        <end position="1325"/>
    </location>
</feature>
<feature type="domain" description="VWFA" evidence="5">
    <location>
        <begin position="1922"/>
        <end position="2098"/>
    </location>
</feature>
<evidence type="ECO:0000313" key="10">
    <source>
        <dbReference type="Proteomes" id="UP000663834"/>
    </source>
</evidence>
<dbReference type="Pfam" id="PF25683">
    <property type="entry name" value="URGCP_GTPase"/>
    <property type="match status" value="1"/>
</dbReference>
<dbReference type="Proteomes" id="UP000663834">
    <property type="component" value="Unassembled WGS sequence"/>
</dbReference>
<evidence type="ECO:0000256" key="1">
    <source>
        <dbReference type="ARBA" id="ARBA00022741"/>
    </source>
</evidence>
<proteinExistence type="inferred from homology"/>
<gene>
    <name evidence="9" type="ORF">GIL414_LOCUS6520</name>
    <name evidence="8" type="ORF">KQP761_LOCUS17083</name>
</gene>
<feature type="region of interest" description="Disordered" evidence="4">
    <location>
        <begin position="1295"/>
        <end position="1327"/>
    </location>
</feature>
<dbReference type="InterPro" id="IPR030383">
    <property type="entry name" value="G_VLIG_dom"/>
</dbReference>
<feature type="domain" description="GB1/RHD3-type G" evidence="6">
    <location>
        <begin position="778"/>
        <end position="808"/>
    </location>
</feature>
<dbReference type="InterPro" id="IPR030386">
    <property type="entry name" value="G_GB1_RHD3_dom"/>
</dbReference>
<reference evidence="8" key="1">
    <citation type="submission" date="2021-02" db="EMBL/GenBank/DDBJ databases">
        <authorList>
            <person name="Nowell W R."/>
        </authorList>
    </citation>
    <scope>NUCLEOTIDE SEQUENCE</scope>
</reference>
<dbReference type="OrthoDB" id="1597724at2759"/>
<feature type="compositionally biased region" description="Polar residues" evidence="4">
    <location>
        <begin position="160"/>
        <end position="169"/>
    </location>
</feature>
<feature type="domain" description="VLIG-type G" evidence="7">
    <location>
        <begin position="778"/>
        <end position="869"/>
    </location>
</feature>
<feature type="compositionally biased region" description="Polar residues" evidence="4">
    <location>
        <begin position="141"/>
        <end position="151"/>
    </location>
</feature>
<evidence type="ECO:0000313" key="8">
    <source>
        <dbReference type="EMBL" id="CAF1542854.1"/>
    </source>
</evidence>
<evidence type="ECO:0000259" key="6">
    <source>
        <dbReference type="PROSITE" id="PS51715"/>
    </source>
</evidence>
<dbReference type="SUPFAM" id="SSF53300">
    <property type="entry name" value="vWA-like"/>
    <property type="match status" value="1"/>
</dbReference>
<organism evidence="8 10">
    <name type="scientific">Rotaria magnacalcarata</name>
    <dbReference type="NCBI Taxonomy" id="392030"/>
    <lineage>
        <taxon>Eukaryota</taxon>
        <taxon>Metazoa</taxon>
        <taxon>Spiralia</taxon>
        <taxon>Gnathifera</taxon>
        <taxon>Rotifera</taxon>
        <taxon>Eurotatoria</taxon>
        <taxon>Bdelloidea</taxon>
        <taxon>Philodinida</taxon>
        <taxon>Philodinidae</taxon>
        <taxon>Rotaria</taxon>
    </lineage>
</organism>
<feature type="region of interest" description="Disordered" evidence="4">
    <location>
        <begin position="62"/>
        <end position="208"/>
    </location>
</feature>
<dbReference type="InterPro" id="IPR002035">
    <property type="entry name" value="VWF_A"/>
</dbReference>
<keyword evidence="2" id="KW-0342">GTP-binding</keyword>
<name>A0A815WG96_9BILA</name>
<keyword evidence="1" id="KW-0547">Nucleotide-binding</keyword>
<evidence type="ECO:0000256" key="2">
    <source>
        <dbReference type="ARBA" id="ARBA00023134"/>
    </source>
</evidence>
<comment type="caution">
    <text evidence="8">The sequence shown here is derived from an EMBL/GenBank/DDBJ whole genome shotgun (WGS) entry which is preliminary data.</text>
</comment>
<dbReference type="Gene3D" id="3.40.50.410">
    <property type="entry name" value="von Willebrand factor, type A domain"/>
    <property type="match status" value="1"/>
</dbReference>
<feature type="compositionally biased region" description="Basic and acidic residues" evidence="4">
    <location>
        <begin position="174"/>
        <end position="183"/>
    </location>
</feature>
<dbReference type="Gene3D" id="3.40.50.300">
    <property type="entry name" value="P-loop containing nucleotide triphosphate hydrolases"/>
    <property type="match status" value="1"/>
</dbReference>
<feature type="compositionally biased region" description="Polar residues" evidence="4">
    <location>
        <begin position="63"/>
        <end position="116"/>
    </location>
</feature>
<feature type="compositionally biased region" description="Acidic residues" evidence="4">
    <location>
        <begin position="498"/>
        <end position="507"/>
    </location>
</feature>
<sequence length="2126" mass="240724">MLSTIPNSSPENNVETENNAVTKTFAGTESHIKLPCSNTLQLQPNALDSKNGIRSMLAPEVVTENSPISPDVTTQQPNATLNKHNNISNTGAQENASSNSLATLPSEAIVSSSHASKSPPTFTDSTQSDSTSSTRSPPQTADSSSENSADQINKVESPRKSSVTLTSFPVPTDGKAEPEKVISEEGNPTLSIVKSKKKSSANSSASKQQNSEFELVRSCIPLHILKNGSTSTTKKFELKDLVQAGELIYTEKSLTNILEDALKAYQNHKSFSQLVCDLLITIMYLLKRQQNLTAFMRTLYSLGMATSGIVTDKSLLKILSKISLRMLIDILLRNSDALVCRVIMSLLSRQNPAPLINLATEETKILPQIYHLWDTTTPTVLSFGVGLCPGKSSLLKKLFMSSFEEHQKSIYFQNTIDIDFGYNFIDKRQVNVADTHGEPTKQLILDIHHLFEGFLIQVTHKFAQDNANLISDLLNALPVDKFKMLIIRDFIEDKDSSDSDESSDDSAADQPVVSSTAASTNDKFLLPNVPNLNLKDQEHLINKLRSEIFNKLLSSSKGVEFLANSPRAMQEQKSKTITKLMNDSDRSAMDNGARTIYSLKSSLLDASSKNSEYGYPVYSLFVKYRKTMKELTKITFYGARSNEMLTLQSESVTFDQKLKKTKGDRCGVIFDDFVNLVQQDSRLMNLDILSAELKRSKNLFLRENEFAGDISIEKVFSLEVLWRNAIVCYQYQIKRIQEVIKTSYQQYIEAGFPFEIVDGDNFYLHHEFLSCALSLFARKRVLVISIIGPQNSGKSTLLNYMFGTLFDVRNGRCTRGIYGSLAKSNSKDFDYIMIIDTEGLSSGEKGDLEYDRRIVLFCLAVSHLVIVNVTNLTSELNNLVTLCAHSLQNIGVSRVPEPMVHFVINQQQGKLDGKKDEKAMESLLENLTKHNLQDVIKITKETFHALPLAYKSERLCEQDKDSPNAVRTLPNFIEVAQLLCGTLMSSAKTCFEKSKTIFSDPEQWLDFAKTIFDILLKFPDLTYFTDIYEKTQDDEIRNHIRHEIENKLPPERLRKLVNDTCKLSEKNLQLEVNSLFGEIYEALDKDLSDRLKIIKASATIRTRATEFFNTQYSGLKKAWEITALQANDKERSEELWHTGGDELRQLVENMIKHSTNETYESAVNKFEDMWQNKINSINEKFNREERLHTAIKFIYPNYHSIEKTNLIASTEILKLLRPVQDMEQLDLLKLKEEMRTIFIEQIFKYSSITDNDVVHSQITQYTESTFENFIYLNSTLLKMHLTNFEKQHRSNISTVTTWQAKSEIPKDKQKSSKTSSKHGTTQHTQNKSQSLLAGVTGFLGSFLHSGKHESQQPDLGTLAADDLDKNESQQPDLGTLAADNLVTPTKRNFRECVLQLLINEKVDAPTSERNVFLLVQTFDLIYKKIRDQVCETGIGVSPIEIGVIQKIVGLVNTALKEIKAELDVFNVSLSKHVSSAFHTVNVLLLTKLYFKEQYQHFHNQLHEFTTKKEGLKNYFLRMVGCGKEISMDREFAQSSTDQIRAILEKQLRKEAQDKIDKSLEKTDVFTRENIQHDCDNANLNAADLDWHIKYITHPTEVIEKTFDVRWENKRKEINGDIANIRDQVAQTFSTYTEILRKILRHFTNDSTLESGTLFIDNSFKTSKGLAGENLINKGKCMAQVLYLYLTGQAIKTSYMEKDVEYELQNGDQYQLLPIVPESIVELMKDKELKAAYDQCSISNLFQFLGHLIDYGKKSKDELTSMTVDLINIDTKGTYKKLLDLARGCQNLCPCCNRPCDVNHSKTLSEQGGKYNKHNCNTGHQFRCMGGTKLEITNEASVKLCEEMNENDIIVTLAGKRLTWTEFKKEHDDWEFPNKITLESDVFVKRRTKFSIIWSKIGPVLCGNKDYYPDMVFVENNEAHPEHFILLLDNSGSMRGEPWKKLLEAVEKFIDIRKSSLTADHISIIMFGDSAKLACCFEDLKTFSVLSKIKEYEGKVGGGTEFGPPVLLISKAIETGNTNKKSNKFVLPSVIFLTDGGASFPEQELNSLKEKHRKNIVNFWSVGLGSTTFPILEQINNAMNGTFKNITDPKELVTLYAEMASAKPLKQLKSYKNLCECHVSIFFFFLL</sequence>
<dbReference type="Pfam" id="PF00092">
    <property type="entry name" value="VWA"/>
    <property type="match status" value="1"/>
</dbReference>
<evidence type="ECO:0008006" key="11">
    <source>
        <dbReference type="Google" id="ProtNLM"/>
    </source>
</evidence>
<dbReference type="PROSITE" id="PS50234">
    <property type="entry name" value="VWFA"/>
    <property type="match status" value="1"/>
</dbReference>
<evidence type="ECO:0000256" key="4">
    <source>
        <dbReference type="SAM" id="MobiDB-lite"/>
    </source>
</evidence>
<dbReference type="EMBL" id="CAJNOW010008706">
    <property type="protein sequence ID" value="CAF1542854.1"/>
    <property type="molecule type" value="Genomic_DNA"/>
</dbReference>
<dbReference type="PANTHER" id="PTHR22796:SF1">
    <property type="entry name" value="VWFA DOMAIN-CONTAINING PROTEIN"/>
    <property type="match status" value="1"/>
</dbReference>
<comment type="similarity">
    <text evidence="3">Belongs to the TRAFAC class dynamin-like GTPase superfamily. GB1/RHD3 GTPase family.</text>
</comment>
<evidence type="ECO:0000259" key="5">
    <source>
        <dbReference type="PROSITE" id="PS50234"/>
    </source>
</evidence>
<dbReference type="SUPFAM" id="SSF52540">
    <property type="entry name" value="P-loop containing nucleoside triphosphate hydrolases"/>
    <property type="match status" value="1"/>
</dbReference>
<dbReference type="Proteomes" id="UP000681720">
    <property type="component" value="Unassembled WGS sequence"/>
</dbReference>
<evidence type="ECO:0000259" key="7">
    <source>
        <dbReference type="PROSITE" id="PS51717"/>
    </source>
</evidence>
<dbReference type="PROSITE" id="PS51717">
    <property type="entry name" value="G_VLIG"/>
    <property type="match status" value="1"/>
</dbReference>
<evidence type="ECO:0000256" key="3">
    <source>
        <dbReference type="PROSITE-ProRule" id="PRU01052"/>
    </source>
</evidence>
<dbReference type="CDD" id="cd00198">
    <property type="entry name" value="vWFA"/>
    <property type="match status" value="1"/>
</dbReference>